<organism evidence="2 3">
    <name type="scientific">Falsibacillus pallidus</name>
    <dbReference type="NCBI Taxonomy" id="493781"/>
    <lineage>
        <taxon>Bacteria</taxon>
        <taxon>Bacillati</taxon>
        <taxon>Bacillota</taxon>
        <taxon>Bacilli</taxon>
        <taxon>Bacillales</taxon>
        <taxon>Bacillaceae</taxon>
        <taxon>Falsibacillus</taxon>
    </lineage>
</organism>
<accession>A0A370GBS3</accession>
<evidence type="ECO:0000256" key="1">
    <source>
        <dbReference type="ARBA" id="ARBA00009625"/>
    </source>
</evidence>
<dbReference type="InterPro" id="IPR005129">
    <property type="entry name" value="GTPase_ArgK"/>
</dbReference>
<sequence>MEESQKRPRFKKKSGLTIDVNALVNGVLAKERTSLAKAITLIESNSSEHQSLSQTMLKQLLPHTGKSVRIGITGVPGAGKSTFIESFGTMLCDMGHRVAVLAVDPSSTMTGGSILGDKTRMEKLVRHPRAFVRPSPSGGTLGGVHRKTRESIAACEAAGYDVILVETVGVGQSEVIVRGMVDFFMLLVLTGAGDELQGMKKGIMELADAIIVNKADGGNIKPAQKTKSEYNQILHFLQPATKGWTTRAYTCSALHYTGIEEIWDIIDSFMENTKKTGIFMERRHSQAKEWLYSSIHDRLAQEFFQDERIKKALPSILEQVTKEERTVSSALEHLFDVYNKNS</sequence>
<dbReference type="NCBIfam" id="TIGR00750">
    <property type="entry name" value="lao"/>
    <property type="match status" value="1"/>
</dbReference>
<proteinExistence type="inferred from homology"/>
<comment type="caution">
    <text evidence="2">The sequence shown here is derived from an EMBL/GenBank/DDBJ whole genome shotgun (WGS) entry which is preliminary data.</text>
</comment>
<dbReference type="Gene3D" id="1.10.287.130">
    <property type="match status" value="1"/>
</dbReference>
<dbReference type="OrthoDB" id="9778292at2"/>
<dbReference type="Pfam" id="PF03308">
    <property type="entry name" value="MeaB"/>
    <property type="match status" value="1"/>
</dbReference>
<evidence type="ECO:0000313" key="3">
    <source>
        <dbReference type="Proteomes" id="UP000255326"/>
    </source>
</evidence>
<evidence type="ECO:0000313" key="2">
    <source>
        <dbReference type="EMBL" id="RDI41218.1"/>
    </source>
</evidence>
<dbReference type="GO" id="GO:0003924">
    <property type="term" value="F:GTPase activity"/>
    <property type="evidence" value="ECO:0007669"/>
    <property type="project" value="InterPro"/>
</dbReference>
<protein>
    <submittedName>
        <fullName evidence="2">Methylmalonyl-CoA mutase metallochaperone MeaB</fullName>
    </submittedName>
</protein>
<gene>
    <name evidence="2" type="ORF">DFR59_10963</name>
</gene>
<dbReference type="GO" id="GO:0005525">
    <property type="term" value="F:GTP binding"/>
    <property type="evidence" value="ECO:0007669"/>
    <property type="project" value="InterPro"/>
</dbReference>
<dbReference type="AlphaFoldDB" id="A0A370GBS3"/>
<dbReference type="PANTHER" id="PTHR23408">
    <property type="entry name" value="METHYLMALONYL-COA MUTASE"/>
    <property type="match status" value="1"/>
</dbReference>
<dbReference type="NCBIfam" id="NF006958">
    <property type="entry name" value="PRK09435.1"/>
    <property type="match status" value="1"/>
</dbReference>
<dbReference type="Gene3D" id="1.20.5.170">
    <property type="match status" value="1"/>
</dbReference>
<comment type="similarity">
    <text evidence="1">Belongs to the SIMIBI class G3E GTPase family. ArgK/MeaB subfamily.</text>
</comment>
<dbReference type="InterPro" id="IPR027417">
    <property type="entry name" value="P-loop_NTPase"/>
</dbReference>
<reference evidence="2 3" key="1">
    <citation type="submission" date="2018-07" db="EMBL/GenBank/DDBJ databases">
        <title>Genomic Encyclopedia of Type Strains, Phase IV (KMG-IV): sequencing the most valuable type-strain genomes for metagenomic binning, comparative biology and taxonomic classification.</title>
        <authorList>
            <person name="Goeker M."/>
        </authorList>
    </citation>
    <scope>NUCLEOTIDE SEQUENCE [LARGE SCALE GENOMIC DNA]</scope>
    <source>
        <strain evidence="2 3">DSM 25281</strain>
    </source>
</reference>
<keyword evidence="3" id="KW-1185">Reference proteome</keyword>
<name>A0A370GBS3_9BACI</name>
<dbReference type="EMBL" id="QQAY01000009">
    <property type="protein sequence ID" value="RDI41218.1"/>
    <property type="molecule type" value="Genomic_DNA"/>
</dbReference>
<dbReference type="RefSeq" id="WP_114746202.1">
    <property type="nucleotide sequence ID" value="NZ_QQAY01000009.1"/>
</dbReference>
<dbReference type="Gene3D" id="3.40.50.300">
    <property type="entry name" value="P-loop containing nucleotide triphosphate hydrolases"/>
    <property type="match status" value="1"/>
</dbReference>
<dbReference type="SUPFAM" id="SSF52540">
    <property type="entry name" value="P-loop containing nucleoside triphosphate hydrolases"/>
    <property type="match status" value="1"/>
</dbReference>
<dbReference type="CDD" id="cd03114">
    <property type="entry name" value="MMAA-like"/>
    <property type="match status" value="1"/>
</dbReference>
<dbReference type="GO" id="GO:0005737">
    <property type="term" value="C:cytoplasm"/>
    <property type="evidence" value="ECO:0007669"/>
    <property type="project" value="TreeGrafter"/>
</dbReference>
<dbReference type="Proteomes" id="UP000255326">
    <property type="component" value="Unassembled WGS sequence"/>
</dbReference>
<dbReference type="PANTHER" id="PTHR23408:SF3">
    <property type="entry name" value="METHYLMALONIC ACIDURIA TYPE A PROTEIN, MITOCHONDRIAL"/>
    <property type="match status" value="1"/>
</dbReference>